<dbReference type="EMBL" id="AGXJ01000073">
    <property type="protein sequence ID" value="EIY29096.1"/>
    <property type="molecule type" value="Genomic_DNA"/>
</dbReference>
<keyword evidence="3" id="KW-1185">Reference proteome</keyword>
<evidence type="ECO:0000313" key="2">
    <source>
        <dbReference type="EMBL" id="EIY29096.1"/>
    </source>
</evidence>
<comment type="caution">
    <text evidence="2">The sequence shown here is derived from an EMBL/GenBank/DDBJ whole genome shotgun (WGS) entry which is preliminary data.</text>
</comment>
<feature type="transmembrane region" description="Helical" evidence="1">
    <location>
        <begin position="47"/>
        <end position="65"/>
    </location>
</feature>
<reference evidence="2 3" key="1">
    <citation type="submission" date="2012-02" db="EMBL/GenBank/DDBJ databases">
        <title>The Genome Sequence of Bacteroides dorei CL02T12C06.</title>
        <authorList>
            <consortium name="The Broad Institute Genome Sequencing Platform"/>
            <person name="Earl A."/>
            <person name="Ward D."/>
            <person name="Feldgarden M."/>
            <person name="Gevers D."/>
            <person name="Zitomersky N.L."/>
            <person name="Coyne M.J."/>
            <person name="Comstock L.E."/>
            <person name="Young S.K."/>
            <person name="Zeng Q."/>
            <person name="Gargeya S."/>
            <person name="Fitzgerald M."/>
            <person name="Haas B."/>
            <person name="Abouelleil A."/>
            <person name="Alvarado L."/>
            <person name="Arachchi H.M."/>
            <person name="Berlin A."/>
            <person name="Chapman S.B."/>
            <person name="Gearin G."/>
            <person name="Goldberg J."/>
            <person name="Griggs A."/>
            <person name="Gujja S."/>
            <person name="Hansen M."/>
            <person name="Heiman D."/>
            <person name="Howarth C."/>
            <person name="Larimer J."/>
            <person name="Lui A."/>
            <person name="MacDonald P.J.P."/>
            <person name="McCowen C."/>
            <person name="Montmayeur A."/>
            <person name="Murphy C."/>
            <person name="Neiman D."/>
            <person name="Pearson M."/>
            <person name="Priest M."/>
            <person name="Roberts A."/>
            <person name="Saif S."/>
            <person name="Shea T."/>
            <person name="Sisk P."/>
            <person name="Stolte C."/>
            <person name="Sykes S."/>
            <person name="Wortman J."/>
            <person name="Nusbaum C."/>
            <person name="Birren B."/>
        </authorList>
    </citation>
    <scope>NUCLEOTIDE SEQUENCE [LARGE SCALE GENOMIC DNA]</scope>
    <source>
        <strain evidence="2 3">CL02T12C06</strain>
    </source>
</reference>
<name>I9QHX3_9BACT</name>
<sequence length="77" mass="9427">MSQWNDLTSIFFFLQYIYAVNRNKFSPFWVHEQRERINFIRIDTSKILSTCISIIFDFTVMFIILREYNRTTLSAKF</sequence>
<keyword evidence="1" id="KW-1133">Transmembrane helix</keyword>
<organism evidence="2 3">
    <name type="scientific">Phocaeicola dorei CL02T12C06</name>
    <dbReference type="NCBI Taxonomy" id="997876"/>
    <lineage>
        <taxon>Bacteria</taxon>
        <taxon>Pseudomonadati</taxon>
        <taxon>Bacteroidota</taxon>
        <taxon>Bacteroidia</taxon>
        <taxon>Bacteroidales</taxon>
        <taxon>Bacteroidaceae</taxon>
        <taxon>Phocaeicola</taxon>
    </lineage>
</organism>
<evidence type="ECO:0000256" key="1">
    <source>
        <dbReference type="SAM" id="Phobius"/>
    </source>
</evidence>
<protein>
    <submittedName>
        <fullName evidence="2">Uncharacterized protein</fullName>
    </submittedName>
</protein>
<keyword evidence="1" id="KW-0472">Membrane</keyword>
<dbReference type="Proteomes" id="UP000005974">
    <property type="component" value="Unassembled WGS sequence"/>
</dbReference>
<keyword evidence="1" id="KW-0812">Transmembrane</keyword>
<gene>
    <name evidence="2" type="ORF">HMPREF1064_03884</name>
</gene>
<proteinExistence type="predicted"/>
<evidence type="ECO:0000313" key="3">
    <source>
        <dbReference type="Proteomes" id="UP000005974"/>
    </source>
</evidence>
<dbReference type="HOGENOM" id="CLU_2630710_0_0_10"/>
<accession>I9QHX3</accession>
<dbReference type="AlphaFoldDB" id="I9QHX3"/>